<evidence type="ECO:0008006" key="3">
    <source>
        <dbReference type="Google" id="ProtNLM"/>
    </source>
</evidence>
<gene>
    <name evidence="1" type="ORF">SAMN02927925_00356</name>
</gene>
<accession>A0A1G4V5K5</accession>
<evidence type="ECO:0000313" key="1">
    <source>
        <dbReference type="EMBL" id="SCX01564.1"/>
    </source>
</evidence>
<proteinExistence type="predicted"/>
<dbReference type="AlphaFoldDB" id="A0A1G4V5K5"/>
<evidence type="ECO:0000313" key="2">
    <source>
        <dbReference type="Proteomes" id="UP000182124"/>
    </source>
</evidence>
<reference evidence="1 2" key="1">
    <citation type="submission" date="2016-10" db="EMBL/GenBank/DDBJ databases">
        <authorList>
            <person name="de Groot N.N."/>
        </authorList>
    </citation>
    <scope>NUCLEOTIDE SEQUENCE [LARGE SCALE GENOMIC DNA]</scope>
    <source>
        <strain evidence="1 2">CGMCC 1.3801</strain>
    </source>
</reference>
<dbReference type="Pfam" id="PF14054">
    <property type="entry name" value="DUF4249"/>
    <property type="match status" value="1"/>
</dbReference>
<dbReference type="RefSeq" id="WP_023575416.1">
    <property type="nucleotide sequence ID" value="NZ_CBCSBQ010000003.1"/>
</dbReference>
<dbReference type="PROSITE" id="PS51257">
    <property type="entry name" value="PROKAR_LIPOPROTEIN"/>
    <property type="match status" value="1"/>
</dbReference>
<organism evidence="1 2">
    <name type="scientific">Flavobacterium saliperosum</name>
    <dbReference type="NCBI Taxonomy" id="329186"/>
    <lineage>
        <taxon>Bacteria</taxon>
        <taxon>Pseudomonadati</taxon>
        <taxon>Bacteroidota</taxon>
        <taxon>Flavobacteriia</taxon>
        <taxon>Flavobacteriales</taxon>
        <taxon>Flavobacteriaceae</taxon>
        <taxon>Flavobacterium</taxon>
    </lineage>
</organism>
<dbReference type="EMBL" id="FMTY01000001">
    <property type="protein sequence ID" value="SCX01564.1"/>
    <property type="molecule type" value="Genomic_DNA"/>
</dbReference>
<sequence length="400" mass="45622">MKTRTTLNAIVCLLLCFGFIGCTEPYQMQTSTFEDALVIEATITNELKRQQIKISRTYQFEENGPTAESGAEVYITDNTGNRYDFTEQNGIYVSVSEFQALPNVNYQLLVTTQNGQTYASDIQKLTTANQISSIDTDIAESNNQRGVQISVNSSDPTNTSKFYRYEYEETYKVVVPKWSNYKAYLLNERAVSYMERGYESKTCFTTKKSDTFLLTNTTDLMEDSVIKFPIRFIGDREYMLSERYSILARQFVISQQAYEYYEIIKALSDSGELLSPNQPGFVSGNIKSRSNPKEKVIGFFDVCSVSEKRIFFNYGDVFPNEPIPQFFMECPEESLDCGDFRTNPLGDGFKLISYIQSGQKVFYDFIFNPLSETHSTYVMVPAACGDCTTFSSNVVPPFWQ</sequence>
<dbReference type="InterPro" id="IPR025345">
    <property type="entry name" value="DUF4249"/>
</dbReference>
<dbReference type="Proteomes" id="UP000182124">
    <property type="component" value="Unassembled WGS sequence"/>
</dbReference>
<protein>
    <recommendedName>
        <fullName evidence="3">DUF4249 domain-containing protein</fullName>
    </recommendedName>
</protein>
<dbReference type="STRING" id="329186.SAMN02927925_00356"/>
<dbReference type="eggNOG" id="ENOG502Z8B7">
    <property type="taxonomic scope" value="Bacteria"/>
</dbReference>
<name>A0A1G4V5K5_9FLAO</name>